<dbReference type="InterPro" id="IPR011013">
    <property type="entry name" value="Gal_mutarotase_sf_dom"/>
</dbReference>
<dbReference type="CDD" id="cd11756">
    <property type="entry name" value="GH94N_ChvB_NdvB_1_like"/>
    <property type="match status" value="1"/>
</dbReference>
<evidence type="ECO:0000313" key="8">
    <source>
        <dbReference type="Proteomes" id="UP000521676"/>
    </source>
</evidence>
<sequence>MNFSKKTALSAGIGLGFVLTLAWKRFSSRRISPSKAISGTQFAHRDLLSSEALEQKARTLAEEHRIVRHAGSIKQLKTKLDIHQHSLLEAYQVSAEDASKKRTISPAAEWLLDNMPVVLDQFREIREDLPGGFYKKLPKLANEPFVGFPRVYSIAVTLVEHTDGRLGLEQVLNFVSAYQTVTPLLMGELWAIAIMLRLVLLENLGQLSTLLMEERKLRQEADRWVDRLLEGKNSNDSILAELTEQYSVLPPPFAAQFLRRLRDYDDEKSIEAEVEWLENHLTIHYSSTEALIRSEKLRQAANQTTIGNIITTMRTMSAINWADWFEQMCYVEQILRKDPAGSYGVDTFATRDRYRHIVEHLAKGTALSEIEIAWRLVKAVPSRLENIQTNDVAISHVGYYLTGSGSKSFQNSINYHAGLRQRSREFILKHPKQFYFGIITGGSLALVVMGLKWGSRKFFHRRLPLTAALLLLPTSEIAQGLVNWGISKVLPPRVLPRIDLKDGIPDTMRTMVVIPTLFLTKDSLEGQFDRLEVCHLANADPNLHFALLTDFADAPHAEMPEDKALIDLAINRIEDLNYRYGPNRFFLFHRRREWNNSEGCFMGWERKRGKLEEFNRLLAGATETGFQIQVGNLSLLSQIRYVITLDADTRLPRDQAKVLIGAIAHPLNQAVIDKSTGRVVKGYGILQPRIGIDLSSANRSRFARIFSGNVGLDPYTTAVSNGYMDLFGVGIYAGKGIYDPRILQKVLTGRFPENTLLSHDLIEGSYAGTGLLSDVELLDNYPSTYPAYAARMHRWVRGDWQILRWILPNVPQADGNIVPNVLSLMARYRIFDNLRRSLLPPSLVALMGAGWLGIIPGKAARWTAIAVSPLALPLLFDLLDVILSTASSRTPITVLQASVQTLRLDLVRLLINLTFLADEASNSLNAIGRTLVRSFITHRNLLEWETAEQVHHRKDKSHGNLQNRVLLGLLPLALFLWRFWKRAGLPALPLLLDWLAAPAMADWLTSAVTAPVEQPSEADNLELRKLARSYWAYFHTFTTKEGNYLAPDNFQEDPYPIVAYRTSPTNIGLQLLADMAAYDLGYIGLYALTERTERTFATINALSHYRGHLLNWYDTRTLQPLSPAYVSSVDSGNLAGYLITLRQGYLNRLNQPIIEPQIRLGLLDTISLLQAELLPNDPAHEIEALVQFITNTQLLTLGDYALFLQLAERRINALTPFTAKAQKWLEHLDEQVSNFLTDLENLAPWSFEPLPHPSMAALYAPIPVLSELPGLIDTALKAFSEDSADEEKLVEMLLRTRDNTLELIRRQEKLAEEAFEQVQAMDFQFLYDSTRSLFSIGYSINDGRMDNSYYDLLASEARLGSFVAIAKGDVPQEHWFHLSRALTPVGIEAGLISWSGTMFEYLLPLLIMQNYPDTLLDQAYKTVVSQQRQYGRQHKVAWGISESAYSLRDVNMNYQYRAFGVPGLGLKRGLGNELVIAPYATILALPLQPHAVVENIKALIAEGLWGKYGLYEAVDYTPERLLTGEKKVIIRSYMVHHQAMSLLALDNYLNQNIMQTRFHREPLVQATEMLLQEQFSLQAPRLAHPQIAQESYENYVPEGLATRQYSTPHTPVPYTHLLSNGKYTLVITNSGGGFSRYNGLAVSRWHEDTTQDSWGNFCYIQDVRSGETWSPTYQPTCHEPQEYEVIYSLHKAEFRQQRVGIDTRMEVTVSPEDNAEVRHLYLTNRSEFARVLELTSYCEIVLAPSSADKAHPAFSNLFVETEFLPEQNALLASRRPRKPEEEPIWGIHVVAVRGHTIGEVEYETDRAAFIGRNRTLEEPIALKQPLTNTTGAVLDPIFSLRKQVRLVPGGMVHVTFTTAVAQSRKEAVELADKYHDHNVVTRTFELALGDAQVEMQHLNINLDDVHRFQRLASLAIYSDSWLRADPAILKRNTGTQPLLWKYGISGDFPLILVQIGNPEELPLVWELLLAHEYWRINDLQIDLVILNQEGEGYNQPLEDQIMAMIRNSSAVGWLAKPGGIFVLGAKNMSEEDHILLQTIARAVLLGTWGDLTQQLRFKKSKVRQVLLQLPKAIANTQTYPDLPTLEELGLEYSNEYGGFTAGGQEYVINLKPGKPTPAPWANVLANESFGCLVTERGSGYTWSQNSRENRLTPWSNDPVCDKPGELLYLRDEEHQLVWTPTAATSGVGHYRTRHGFGYSSFEHIENEIHSELTIFVPPNDSVKIFRLRLRNLSGAKRRLSATFYVEWVLGVLREETSLFIVTSRDEKTGAVLARNPYNTEFGGLVAFVAGDKPNLNYTCDRREFIGRNGNLGKPAGMALPTLSERSGAELDPCVAMRSYLELAAGEEGELIFLLGQGESASQVQDMVTRFRDTAEVENAFAATRHNWQTILQKVQVTTPEPQLDILLNGWMLYQTLACRVWARSAFYQSGGAYGFRDQLQDVMALTLAAPEITRGQLLRAAERQFVEGDVQHWWHPPSGRGIRTRFSDDYLWLPFVTAHYVKTTGDIEVLDELLPFLEGRPLAQGEAEYYGYPVTSGEQGTLYNHCIKAIEYALGHLGSHGLPLMGSGDWNDGMNLVGEEGKGESVWLGWFLYLNLLEIATLAENKGENERANSYRMSACNLQTALEEHAWDGEWYLRAFYDDGTPLGSAQNEECRIDSLSQSWAVISGAADPIRSRMGMEAVEQQLIDREAGLIKLFTPPFDKTSHNPGYIKGYVPGVRENGGQYTHGAVWVIWAYAQLGDGQKAMELLNMISPITHSLLNPALYKVEPYVIAADVYSIAPHTGRGGWTWYTGSSGWLYRLGIEAILGLRREGEFLAFVPCIPSAWKQYEIKYLYNNTTYHIKVENPSGIAKGQIRVELDGVFLDTGRVPLQDDGVEHSIKVLISDMPPIEF</sequence>
<evidence type="ECO:0000259" key="5">
    <source>
        <dbReference type="Pfam" id="PF17167"/>
    </source>
</evidence>
<evidence type="ECO:0000259" key="3">
    <source>
        <dbReference type="Pfam" id="PF06165"/>
    </source>
</evidence>
<feature type="domain" description="Glycosyl hydrolase 94 catalytic" evidence="5">
    <location>
        <begin position="2387"/>
        <end position="2809"/>
    </location>
</feature>
<dbReference type="Pfam" id="PF17167">
    <property type="entry name" value="Glyco_hydro_94"/>
    <property type="match status" value="1"/>
</dbReference>
<proteinExistence type="predicted"/>
<dbReference type="InterPro" id="IPR037824">
    <property type="entry name" value="GH94N_2_NdvB"/>
</dbReference>
<dbReference type="InterPro" id="IPR037018">
    <property type="entry name" value="GH65_N"/>
</dbReference>
<dbReference type="InterPro" id="IPR052047">
    <property type="entry name" value="GH94_Enzymes"/>
</dbReference>
<evidence type="ECO:0000313" key="6">
    <source>
        <dbReference type="EMBL" id="NWJ45719.1"/>
    </source>
</evidence>
<dbReference type="Gene3D" id="2.70.98.40">
    <property type="entry name" value="Glycoside hydrolase, family 65, N-terminal domain"/>
    <property type="match status" value="2"/>
</dbReference>
<dbReference type="Pfam" id="PF06165">
    <property type="entry name" value="GH94_b-supersand"/>
    <property type="match status" value="2"/>
</dbReference>
<dbReference type="Gene3D" id="2.60.420.10">
    <property type="entry name" value="Maltose phosphorylase, domain 3"/>
    <property type="match status" value="1"/>
</dbReference>
<dbReference type="InterPro" id="IPR037820">
    <property type="entry name" value="GH94N_NdvB"/>
</dbReference>
<dbReference type="SMART" id="SM01068">
    <property type="entry name" value="CBM_X"/>
    <property type="match status" value="2"/>
</dbReference>
<dbReference type="GO" id="GO:0030246">
    <property type="term" value="F:carbohydrate binding"/>
    <property type="evidence" value="ECO:0007669"/>
    <property type="project" value="InterPro"/>
</dbReference>
<dbReference type="EMBL" id="CP128399">
    <property type="protein sequence ID" value="WJW67588.1"/>
    <property type="molecule type" value="Genomic_DNA"/>
</dbReference>
<protein>
    <submittedName>
        <fullName evidence="6">Glycosyl transferase</fullName>
    </submittedName>
</protein>
<dbReference type="InterPro" id="IPR012341">
    <property type="entry name" value="6hp_glycosidase-like_sf"/>
</dbReference>
<accession>A0A8T7M166</accession>
<evidence type="ECO:0000259" key="4">
    <source>
        <dbReference type="Pfam" id="PF10091"/>
    </source>
</evidence>
<evidence type="ECO:0000313" key="9">
    <source>
        <dbReference type="Proteomes" id="UP001431572"/>
    </source>
</evidence>
<reference evidence="7" key="2">
    <citation type="journal article" date="2024" name="Nature">
        <title>Anoxygenic phototroph of the Chloroflexota uses a type I reaction centre.</title>
        <authorList>
            <person name="Tsuji J.M."/>
            <person name="Shaw N.A."/>
            <person name="Nagashima S."/>
            <person name="Venkiteswaran J.J."/>
            <person name="Schiff S.L."/>
            <person name="Watanabe T."/>
            <person name="Fukui M."/>
            <person name="Hanada S."/>
            <person name="Tank M."/>
            <person name="Neufeld J.D."/>
        </authorList>
    </citation>
    <scope>NUCLEOTIDE SEQUENCE</scope>
    <source>
        <strain evidence="7">L227-S17</strain>
    </source>
</reference>
<dbReference type="InterPro" id="IPR033432">
    <property type="entry name" value="GH94_catalytic"/>
</dbReference>
<reference evidence="6 8" key="1">
    <citation type="submission" date="2020-06" db="EMBL/GenBank/DDBJ databases">
        <title>Anoxygenic phototrophic Chloroflexota member uses a Type I reaction center.</title>
        <authorList>
            <person name="Tsuji J.M."/>
            <person name="Shaw N.A."/>
            <person name="Nagashima S."/>
            <person name="Venkiteswaran J."/>
            <person name="Schiff S.L."/>
            <person name="Hanada S."/>
            <person name="Tank M."/>
            <person name="Neufeld J.D."/>
        </authorList>
    </citation>
    <scope>NUCLEOTIDE SEQUENCE [LARGE SCALE GENOMIC DNA]</scope>
    <source>
        <strain evidence="6">L227-S17</strain>
    </source>
</reference>
<evidence type="ECO:0000256" key="2">
    <source>
        <dbReference type="ARBA" id="ARBA00022679"/>
    </source>
</evidence>
<evidence type="ECO:0000313" key="7">
    <source>
        <dbReference type="EMBL" id="WJW67588.1"/>
    </source>
</evidence>
<dbReference type="InterPro" id="IPR010383">
    <property type="entry name" value="Glyco_hydrolase_94_b-supersand"/>
</dbReference>
<organism evidence="6 8">
    <name type="scientific">Candidatus Chlorohelix allophototropha</name>
    <dbReference type="NCBI Taxonomy" id="3003348"/>
    <lineage>
        <taxon>Bacteria</taxon>
        <taxon>Bacillati</taxon>
        <taxon>Chloroflexota</taxon>
        <taxon>Chloroflexia</taxon>
        <taxon>Candidatus Chloroheliales</taxon>
        <taxon>Candidatus Chloroheliaceae</taxon>
        <taxon>Candidatus Chlorohelix</taxon>
    </lineage>
</organism>
<dbReference type="GO" id="GO:0005975">
    <property type="term" value="P:carbohydrate metabolic process"/>
    <property type="evidence" value="ECO:0007669"/>
    <property type="project" value="InterPro"/>
</dbReference>
<keyword evidence="1" id="KW-0328">Glycosyltransferase</keyword>
<dbReference type="RefSeq" id="WP_341469478.1">
    <property type="nucleotide sequence ID" value="NZ_CP128399.1"/>
</dbReference>
<gene>
    <name evidence="6" type="ORF">HXX08_07560</name>
    <name evidence="7" type="ORF">OZ401_000857</name>
</gene>
<name>A0A8T7M166_9CHLR</name>
<dbReference type="CDD" id="cd11753">
    <property type="entry name" value="GH94N_ChvB_NdvB_2_like"/>
    <property type="match status" value="1"/>
</dbReference>
<feature type="domain" description="Glycoamylase-like" evidence="4">
    <location>
        <begin position="1349"/>
        <end position="1561"/>
    </location>
</feature>
<evidence type="ECO:0000256" key="1">
    <source>
        <dbReference type="ARBA" id="ARBA00022676"/>
    </source>
</evidence>
<dbReference type="Pfam" id="PF10091">
    <property type="entry name" value="Glycoamylase"/>
    <property type="match status" value="1"/>
</dbReference>
<keyword evidence="9" id="KW-1185">Reference proteome</keyword>
<dbReference type="EMBL" id="JACATZ010000001">
    <property type="protein sequence ID" value="NWJ45719.1"/>
    <property type="molecule type" value="Genomic_DNA"/>
</dbReference>
<dbReference type="SUPFAM" id="SSF48208">
    <property type="entry name" value="Six-hairpin glycosidases"/>
    <property type="match status" value="1"/>
</dbReference>
<dbReference type="PANTHER" id="PTHR37469:SF2">
    <property type="entry name" value="CELLOBIONIC ACID PHOSPHORYLASE"/>
    <property type="match status" value="1"/>
</dbReference>
<dbReference type="Gene3D" id="1.50.10.140">
    <property type="match status" value="2"/>
</dbReference>
<dbReference type="PANTHER" id="PTHR37469">
    <property type="entry name" value="CELLOBIONIC ACID PHOSPHORYLASE-RELATED"/>
    <property type="match status" value="1"/>
</dbReference>
<feature type="domain" description="Glycosyl hydrolase 94 supersandwich" evidence="3">
    <location>
        <begin position="2104"/>
        <end position="2372"/>
    </location>
</feature>
<dbReference type="InterPro" id="IPR019282">
    <property type="entry name" value="Glycoamylase-like_cons_dom"/>
</dbReference>
<dbReference type="InterPro" id="IPR008928">
    <property type="entry name" value="6-hairpin_glycosidase_sf"/>
</dbReference>
<dbReference type="Proteomes" id="UP001431572">
    <property type="component" value="Chromosome 1"/>
</dbReference>
<dbReference type="SUPFAM" id="SSF74650">
    <property type="entry name" value="Galactose mutarotase-like"/>
    <property type="match status" value="2"/>
</dbReference>
<dbReference type="Gene3D" id="1.50.10.10">
    <property type="match status" value="1"/>
</dbReference>
<dbReference type="GO" id="GO:0016757">
    <property type="term" value="F:glycosyltransferase activity"/>
    <property type="evidence" value="ECO:0007669"/>
    <property type="project" value="UniProtKB-KW"/>
</dbReference>
<feature type="domain" description="Glycosyl hydrolase 94 supersandwich" evidence="3">
    <location>
        <begin position="1602"/>
        <end position="1876"/>
    </location>
</feature>
<dbReference type="Proteomes" id="UP000521676">
    <property type="component" value="Unassembled WGS sequence"/>
</dbReference>
<keyword evidence="2 6" id="KW-0808">Transferase</keyword>